<evidence type="ECO:0000313" key="3">
    <source>
        <dbReference type="Proteomes" id="UP001523401"/>
    </source>
</evidence>
<accession>A0ABT1CF31</accession>
<dbReference type="Proteomes" id="UP001523401">
    <property type="component" value="Unassembled WGS sequence"/>
</dbReference>
<dbReference type="EMBL" id="JAMXQU010000003">
    <property type="protein sequence ID" value="MCO6159450.1"/>
    <property type="molecule type" value="Genomic_DNA"/>
</dbReference>
<dbReference type="Pfam" id="PF13372">
    <property type="entry name" value="Alginate_exp"/>
    <property type="match status" value="1"/>
</dbReference>
<evidence type="ECO:0000313" key="2">
    <source>
        <dbReference type="EMBL" id="MCO6159450.1"/>
    </source>
</evidence>
<sequence>MWFRFHHRSPMRESLGVALLAGMVAWPHSGMAQSAVLGTNPAPDPFQTRAPAEPAVTTYPSPAAGDGLTTSGYNLSRWAEDWRKMRDPKNRRDFLDRLKFVPLTPSQSVYLTFSGEMRLRLNQTSNPNLKKGPLQRQDIMRLVSGADLHITRYFRAFGEFAHGGVSGPNIGNPAASMRNKLFLQQYFAEANLPLSRVHLGARFGRQEFTDGANLMTSQRDNNTLRFVLNGTRFWIRGRMVRGDFFDFNYTRLGQGGVRDDVLERGTRFSGGTVGIVIPHDFLVKSKLYLDPFIWRLRNRRAVWAGAPAREDRLYYGMRLWGDVDRLTIDWTGNYQGGHYDGRTISAWQFFLAQTYRLGAGATAPRIGFHVDYASGGGAYGKGTLRSAFAPFGNNIYYSYQLFLTPTNLIAFAPNFTISPLESLRLTLEYQFAWRASLSDAVYRANGSAFAGTQNTRASRVAQSTRAQAVWTLTPRLNFTGRYEHLQAGPALTRAGFSGSDFFAGWANYRF</sequence>
<keyword evidence="3" id="KW-1185">Reference proteome</keyword>
<feature type="domain" description="Alginate export" evidence="1">
    <location>
        <begin position="110"/>
        <end position="497"/>
    </location>
</feature>
<dbReference type="RefSeq" id="WP_252848878.1">
    <property type="nucleotide sequence ID" value="NZ_BAPW01000023.1"/>
</dbReference>
<evidence type="ECO:0000259" key="1">
    <source>
        <dbReference type="Pfam" id="PF13372"/>
    </source>
</evidence>
<comment type="caution">
    <text evidence="2">The sequence shown here is derived from an EMBL/GenBank/DDBJ whole genome shotgun (WGS) entry which is preliminary data.</text>
</comment>
<gene>
    <name evidence="2" type="ORF">NF685_05305</name>
</gene>
<dbReference type="InterPro" id="IPR025388">
    <property type="entry name" value="Alginate_export_dom"/>
</dbReference>
<protein>
    <submittedName>
        <fullName evidence="2">Alginate export family protein</fullName>
    </submittedName>
</protein>
<reference evidence="2 3" key="1">
    <citation type="submission" date="2022-06" db="EMBL/GenBank/DDBJ databases">
        <title>Whole-genome of Asaia lannensis strain LMG 27011T.</title>
        <authorList>
            <person name="Sombolestani A."/>
        </authorList>
    </citation>
    <scope>NUCLEOTIDE SEQUENCE [LARGE SCALE GENOMIC DNA]</scope>
    <source>
        <strain evidence="2 3">NBRC 102526</strain>
    </source>
</reference>
<organism evidence="2 3">
    <name type="scientific">Asaia lannensis NBRC 102526</name>
    <dbReference type="NCBI Taxonomy" id="1307926"/>
    <lineage>
        <taxon>Bacteria</taxon>
        <taxon>Pseudomonadati</taxon>
        <taxon>Pseudomonadota</taxon>
        <taxon>Alphaproteobacteria</taxon>
        <taxon>Acetobacterales</taxon>
        <taxon>Acetobacteraceae</taxon>
        <taxon>Asaia</taxon>
    </lineage>
</organism>
<name>A0ABT1CF31_9PROT</name>
<proteinExistence type="predicted"/>